<evidence type="ECO:0000313" key="17">
    <source>
        <dbReference type="Proteomes" id="UP000291343"/>
    </source>
</evidence>
<comment type="catalytic activity">
    <reaction evidence="14">
        <text>3-O-(N-acetyl-beta-D-glucosaminyl-(1-&gt;4)-alpha-D-mannosyl)-L-threonyl-[protein] + UDP-N-acetyl-alpha-D-galactosamine = 3-O-[beta-D-GalNAc-(1-&gt;3)-beta-D-GlcNAc-(1-&gt;4)-alpha-D-Man]-L-Thr-[protein] + UDP + H(+)</text>
        <dbReference type="Rhea" id="RHEA:37667"/>
        <dbReference type="Rhea" id="RHEA-COMP:13308"/>
        <dbReference type="Rhea" id="RHEA-COMP:13618"/>
        <dbReference type="ChEBI" id="CHEBI:15378"/>
        <dbReference type="ChEBI" id="CHEBI:58223"/>
        <dbReference type="ChEBI" id="CHEBI:67138"/>
        <dbReference type="ChEBI" id="CHEBI:136709"/>
        <dbReference type="ChEBI" id="CHEBI:137540"/>
        <dbReference type="EC" id="2.4.1.313"/>
    </reaction>
</comment>
<dbReference type="EC" id="2.4.1.-" evidence="15"/>
<evidence type="ECO:0000256" key="10">
    <source>
        <dbReference type="ARBA" id="ARBA00022989"/>
    </source>
</evidence>
<protein>
    <recommendedName>
        <fullName evidence="15">Hexosyltransferase</fullName>
        <ecNumber evidence="15">2.4.1.-</ecNumber>
    </recommendedName>
</protein>
<evidence type="ECO:0000256" key="14">
    <source>
        <dbReference type="ARBA" id="ARBA00047667"/>
    </source>
</evidence>
<dbReference type="GO" id="GO:0016758">
    <property type="term" value="F:hexosyltransferase activity"/>
    <property type="evidence" value="ECO:0007669"/>
    <property type="project" value="InterPro"/>
</dbReference>
<keyword evidence="13" id="KW-0325">Glycoprotein</keyword>
<organism evidence="16 17">
    <name type="scientific">Laodelphax striatellus</name>
    <name type="common">Small brown planthopper</name>
    <name type="synonym">Delphax striatella</name>
    <dbReference type="NCBI Taxonomy" id="195883"/>
    <lineage>
        <taxon>Eukaryota</taxon>
        <taxon>Metazoa</taxon>
        <taxon>Ecdysozoa</taxon>
        <taxon>Arthropoda</taxon>
        <taxon>Hexapoda</taxon>
        <taxon>Insecta</taxon>
        <taxon>Pterygota</taxon>
        <taxon>Neoptera</taxon>
        <taxon>Paraneoptera</taxon>
        <taxon>Hemiptera</taxon>
        <taxon>Auchenorrhyncha</taxon>
        <taxon>Fulgoroidea</taxon>
        <taxon>Delphacidae</taxon>
        <taxon>Criomorphinae</taxon>
        <taxon>Laodelphax</taxon>
    </lineage>
</organism>
<reference evidence="16 17" key="1">
    <citation type="journal article" date="2017" name="Gigascience">
        <title>Genome sequence of the small brown planthopper, Laodelphax striatellus.</title>
        <authorList>
            <person name="Zhu J."/>
            <person name="Jiang F."/>
            <person name="Wang X."/>
            <person name="Yang P."/>
            <person name="Bao Y."/>
            <person name="Zhao W."/>
            <person name="Wang W."/>
            <person name="Lu H."/>
            <person name="Wang Q."/>
            <person name="Cui N."/>
            <person name="Li J."/>
            <person name="Chen X."/>
            <person name="Luo L."/>
            <person name="Yu J."/>
            <person name="Kang L."/>
            <person name="Cui F."/>
        </authorList>
    </citation>
    <scope>NUCLEOTIDE SEQUENCE [LARGE SCALE GENOMIC DNA]</scope>
    <source>
        <strain evidence="16">Lst14</strain>
    </source>
</reference>
<accession>A0A482X209</accession>
<dbReference type="STRING" id="195883.A0A482X209"/>
<comment type="similarity">
    <text evidence="4 15">Belongs to the glycosyltransferase 31 family.</text>
</comment>
<dbReference type="Proteomes" id="UP000291343">
    <property type="component" value="Unassembled WGS sequence"/>
</dbReference>
<dbReference type="AlphaFoldDB" id="A0A482X209"/>
<evidence type="ECO:0000313" key="16">
    <source>
        <dbReference type="EMBL" id="RZF39558.1"/>
    </source>
</evidence>
<dbReference type="Gene3D" id="3.90.550.50">
    <property type="match status" value="1"/>
</dbReference>
<evidence type="ECO:0000256" key="6">
    <source>
        <dbReference type="ARBA" id="ARBA00022679"/>
    </source>
</evidence>
<gene>
    <name evidence="16" type="ORF">LSTR_LSTR001079</name>
</gene>
<evidence type="ECO:0000256" key="2">
    <source>
        <dbReference type="ARBA" id="ARBA00004323"/>
    </source>
</evidence>
<comment type="caution">
    <text evidence="16">The sequence shown here is derived from an EMBL/GenBank/DDBJ whole genome shotgun (WGS) entry which is preliminary data.</text>
</comment>
<keyword evidence="9" id="KW-0735">Signal-anchor</keyword>
<keyword evidence="7" id="KW-0812">Transmembrane</keyword>
<dbReference type="OrthoDB" id="1158011at2759"/>
<evidence type="ECO:0000256" key="9">
    <source>
        <dbReference type="ARBA" id="ARBA00022968"/>
    </source>
</evidence>
<evidence type="ECO:0000256" key="5">
    <source>
        <dbReference type="ARBA" id="ARBA00022676"/>
    </source>
</evidence>
<dbReference type="InParanoid" id="A0A482X209"/>
<keyword evidence="12" id="KW-0472">Membrane</keyword>
<dbReference type="PANTHER" id="PTHR11214">
    <property type="entry name" value="BETA-1,3-N-ACETYLGLUCOSAMINYLTRANSFERASE"/>
    <property type="match status" value="1"/>
</dbReference>
<evidence type="ECO:0000256" key="15">
    <source>
        <dbReference type="RuleBase" id="RU363063"/>
    </source>
</evidence>
<keyword evidence="11 15" id="KW-0333">Golgi apparatus</keyword>
<proteinExistence type="inferred from homology"/>
<evidence type="ECO:0000256" key="7">
    <source>
        <dbReference type="ARBA" id="ARBA00022692"/>
    </source>
</evidence>
<evidence type="ECO:0000256" key="13">
    <source>
        <dbReference type="ARBA" id="ARBA00023180"/>
    </source>
</evidence>
<evidence type="ECO:0000256" key="12">
    <source>
        <dbReference type="ARBA" id="ARBA00023136"/>
    </source>
</evidence>
<keyword evidence="5 15" id="KW-0328">Glycosyltransferase</keyword>
<name>A0A482X209_LAOST</name>
<keyword evidence="10" id="KW-1133">Transmembrane helix</keyword>
<dbReference type="GO" id="GO:0000139">
    <property type="term" value="C:Golgi membrane"/>
    <property type="evidence" value="ECO:0007669"/>
    <property type="project" value="UniProtKB-SubCell"/>
</dbReference>
<dbReference type="Pfam" id="PF01762">
    <property type="entry name" value="Galactosyl_T"/>
    <property type="match status" value="1"/>
</dbReference>
<keyword evidence="6" id="KW-0808">Transferase</keyword>
<evidence type="ECO:0000256" key="4">
    <source>
        <dbReference type="ARBA" id="ARBA00008661"/>
    </source>
</evidence>
<keyword evidence="17" id="KW-1185">Reference proteome</keyword>
<dbReference type="GO" id="GO:0005783">
    <property type="term" value="C:endoplasmic reticulum"/>
    <property type="evidence" value="ECO:0007669"/>
    <property type="project" value="UniProtKB-SubCell"/>
</dbReference>
<evidence type="ECO:0000256" key="11">
    <source>
        <dbReference type="ARBA" id="ARBA00023034"/>
    </source>
</evidence>
<comment type="pathway">
    <text evidence="3">Protein modification; protein glycosylation.</text>
</comment>
<evidence type="ECO:0000256" key="8">
    <source>
        <dbReference type="ARBA" id="ARBA00022824"/>
    </source>
</evidence>
<keyword evidence="8" id="KW-0256">Endoplasmic reticulum</keyword>
<dbReference type="EMBL" id="QKKF02019844">
    <property type="protein sequence ID" value="RZF39558.1"/>
    <property type="molecule type" value="Genomic_DNA"/>
</dbReference>
<evidence type="ECO:0000256" key="3">
    <source>
        <dbReference type="ARBA" id="ARBA00004922"/>
    </source>
</evidence>
<sequence length="455" mass="52337">MYHIRAYDSDNVPTTQLVIGIISAQENFIQRKTLRETWLTLASGVEVKYYFVIGKGFCPIPLEYRSSYLSCERWKPCLEGVFGETILDTTRLKITDGFSKPFKGFSFILSHGIIISRIGISSRVLNNCKQPVRVILENAISGQRVISSTFIDDSSYSKEQEEIVWKNVAPIHLHIGFEGTIYASSDCISTLANINLKTELYDKTKIVLFLQNIDDNNTTEYYEGSVSMVAFSYTISDYSALKMKLSEEESESNSWLAYTEEVWLKVLEEKHDFNDIVLVDVVDVYRNLPKKIIEFYKWISTNVNFEYALKTDDDVFLDLPGVVRELSKDADWKWWSCFRIGWPVRRAGKWRETVLNRTVYPPFPSGAGYIVHSSVVDFLVDHYKNLFMDAQGEDVSMGIWLDDLNLKRSEHSDECNWACSNTCEVGNCNIMELTASEIQLAWENYKECGFKICKC</sequence>
<evidence type="ECO:0000256" key="1">
    <source>
        <dbReference type="ARBA" id="ARBA00004240"/>
    </source>
</evidence>
<dbReference type="GO" id="GO:0006493">
    <property type="term" value="P:protein O-linked glycosylation"/>
    <property type="evidence" value="ECO:0007669"/>
    <property type="project" value="TreeGrafter"/>
</dbReference>
<dbReference type="PANTHER" id="PTHR11214:SF219">
    <property type="entry name" value="UDP-GALNAC:BETA-1,3-N-ACETYLGALACTOSAMINYLTRANSFERASE 2"/>
    <property type="match status" value="1"/>
</dbReference>
<dbReference type="GO" id="GO:0008194">
    <property type="term" value="F:UDP-glycosyltransferase activity"/>
    <property type="evidence" value="ECO:0007669"/>
    <property type="project" value="TreeGrafter"/>
</dbReference>
<comment type="subcellular location">
    <subcellularLocation>
        <location evidence="1">Endoplasmic reticulum</location>
    </subcellularLocation>
    <subcellularLocation>
        <location evidence="2 15">Golgi apparatus membrane</location>
        <topology evidence="2 15">Single-pass type II membrane protein</topology>
    </subcellularLocation>
</comment>
<dbReference type="InterPro" id="IPR002659">
    <property type="entry name" value="Glyco_trans_31"/>
</dbReference>